<keyword evidence="3" id="KW-1185">Reference proteome</keyword>
<feature type="domain" description="Peptidase S9 prolyl oligopeptidase catalytic" evidence="1">
    <location>
        <begin position="436"/>
        <end position="643"/>
    </location>
</feature>
<dbReference type="Gene3D" id="3.40.50.1820">
    <property type="entry name" value="alpha/beta hydrolase"/>
    <property type="match status" value="1"/>
</dbReference>
<dbReference type="InterPro" id="IPR011042">
    <property type="entry name" value="6-blade_b-propeller_TolB-like"/>
</dbReference>
<gene>
    <name evidence="2" type="ORF">ANI02nite_12780</name>
</gene>
<name>A0A511X8Y7_9PROT</name>
<dbReference type="GO" id="GO:0008236">
    <property type="term" value="F:serine-type peptidase activity"/>
    <property type="evidence" value="ECO:0007669"/>
    <property type="project" value="InterPro"/>
</dbReference>
<dbReference type="AlphaFoldDB" id="A0A511X8Y7"/>
<dbReference type="GO" id="GO:0006508">
    <property type="term" value="P:proteolysis"/>
    <property type="evidence" value="ECO:0007669"/>
    <property type="project" value="InterPro"/>
</dbReference>
<evidence type="ECO:0000313" key="3">
    <source>
        <dbReference type="Proteomes" id="UP000321635"/>
    </source>
</evidence>
<dbReference type="Pfam" id="PF00326">
    <property type="entry name" value="Peptidase_S9"/>
    <property type="match status" value="1"/>
</dbReference>
<dbReference type="SUPFAM" id="SSF82171">
    <property type="entry name" value="DPP6 N-terminal domain-like"/>
    <property type="match status" value="1"/>
</dbReference>
<evidence type="ECO:0000313" key="2">
    <source>
        <dbReference type="EMBL" id="GEN59394.1"/>
    </source>
</evidence>
<dbReference type="PANTHER" id="PTHR43056:SF5">
    <property type="entry name" value="PEPTIDASE S9 PROLYL OLIGOPEPTIDASE CATALYTIC DOMAIN-CONTAINING PROTEIN"/>
    <property type="match status" value="1"/>
</dbReference>
<dbReference type="InterPro" id="IPR050585">
    <property type="entry name" value="Xaa-Pro_dipeptidyl-ppase/CocE"/>
</dbReference>
<evidence type="ECO:0000259" key="1">
    <source>
        <dbReference type="Pfam" id="PF00326"/>
    </source>
</evidence>
<sequence length="659" mass="71330">MPKHPTPCGAWPSPVTAALAAGKTVTLSSVTACAGGVFWLERRPANGGRTTLVGWREGEAPRDLTSPGFDVATRVHEYGGGAYSVAGRRAVLSHRGDGGVYMLTLEEGGTTPNPVLLAAGDELRYADFAVDPCGDWIVAVREDHGVEGEPENTLTLLPASPNAVVDGGTAIARGADFYASPRFSPDGRYLAWVEWNHPSMPWDETRLRVAWVVRADGTLRLEKMRTLSGDEESVVEPRWLDDRTLLAATDRDGWWNLHRFDVATGERRVFYAATEEIGQPHWVFGQQSFSILPDGRVIALSVRDGRARMLLLSPGAEDDATAREMDLGAPEQCPVLVADGSPPVFVWLDAPPDGPAAVVVGREGERPRLLRAATTLPFEADDIAVAQEIRFSLPDGVKGHALFYRPTNARYTASEGERPPMIVTAHGGPTARASEAFSFKVQWWTSRGFAVLDVNYSGSTGFGRAYRKRLDLEWGVLDVADCVAAARHVAKSGVVDPERIAIRGSSAGGLTVLAALAMSDVFAAGVSLYGVTDLRALAQETHKFEARYLDGLVGPWPEAEAVYRARSPLFMADRIRAPVLLLQGLEDKVVPPGQARAMVEALRAEGTPCALYEFPGEGHGFRDEATIARVFQIELDFYGRVFGFEPSGLTLAVEDRVAL</sequence>
<dbReference type="STRING" id="1120919.GCA_000429165_01991"/>
<dbReference type="SUPFAM" id="SSF53474">
    <property type="entry name" value="alpha/beta-Hydrolases"/>
    <property type="match status" value="1"/>
</dbReference>
<comment type="caution">
    <text evidence="2">The sequence shown here is derived from an EMBL/GenBank/DDBJ whole genome shotgun (WGS) entry which is preliminary data.</text>
</comment>
<dbReference type="RefSeq" id="WP_035376466.1">
    <property type="nucleotide sequence ID" value="NZ_AUBI01000006.1"/>
</dbReference>
<dbReference type="InterPro" id="IPR029058">
    <property type="entry name" value="AB_hydrolase_fold"/>
</dbReference>
<dbReference type="EMBL" id="BJYF01000006">
    <property type="protein sequence ID" value="GEN59394.1"/>
    <property type="molecule type" value="Genomic_DNA"/>
</dbReference>
<protein>
    <submittedName>
        <fullName evidence="2">Peptidase</fullName>
    </submittedName>
</protein>
<dbReference type="PANTHER" id="PTHR43056">
    <property type="entry name" value="PEPTIDASE S9 PROLYL OLIGOPEPTIDASE"/>
    <property type="match status" value="1"/>
</dbReference>
<organism evidence="2 3">
    <name type="scientific">Acetobacter nitrogenifigens DSM 23921 = NBRC 105050</name>
    <dbReference type="NCBI Taxonomy" id="1120919"/>
    <lineage>
        <taxon>Bacteria</taxon>
        <taxon>Pseudomonadati</taxon>
        <taxon>Pseudomonadota</taxon>
        <taxon>Alphaproteobacteria</taxon>
        <taxon>Acetobacterales</taxon>
        <taxon>Acetobacteraceae</taxon>
        <taxon>Acetobacter</taxon>
    </lineage>
</organism>
<dbReference type="OrthoDB" id="1094230at2"/>
<dbReference type="Gene3D" id="2.120.10.30">
    <property type="entry name" value="TolB, C-terminal domain"/>
    <property type="match status" value="1"/>
</dbReference>
<reference evidence="2 3" key="1">
    <citation type="submission" date="2019-07" db="EMBL/GenBank/DDBJ databases">
        <title>Whole genome shotgun sequence of Acetobacter nitrogenifigens NBRC 105050.</title>
        <authorList>
            <person name="Hosoyama A."/>
            <person name="Uohara A."/>
            <person name="Ohji S."/>
            <person name="Ichikawa N."/>
        </authorList>
    </citation>
    <scope>NUCLEOTIDE SEQUENCE [LARGE SCALE GENOMIC DNA]</scope>
    <source>
        <strain evidence="2 3">NBRC 105050</strain>
    </source>
</reference>
<proteinExistence type="predicted"/>
<dbReference type="InterPro" id="IPR001375">
    <property type="entry name" value="Peptidase_S9_cat"/>
</dbReference>
<accession>A0A511X8Y7</accession>
<dbReference type="Proteomes" id="UP000321635">
    <property type="component" value="Unassembled WGS sequence"/>
</dbReference>